<protein>
    <submittedName>
        <fullName evidence="1">Uncharacterized protein</fullName>
    </submittedName>
</protein>
<name>A0A645IJG0_9ZZZZ</name>
<reference evidence="1" key="1">
    <citation type="submission" date="2019-08" db="EMBL/GenBank/DDBJ databases">
        <authorList>
            <person name="Kucharzyk K."/>
            <person name="Murdoch R.W."/>
            <person name="Higgins S."/>
            <person name="Loffler F."/>
        </authorList>
    </citation>
    <scope>NUCLEOTIDE SEQUENCE</scope>
</reference>
<proteinExistence type="predicted"/>
<sequence length="93" mass="10144">MGKLAETFKGQVFALHRDDDAIAGGHEAVDGEQAQRGRAIDQNVVVAVNNGFDGLTQARFTLGQVDEFHFGAGQRWGCRQQADLKFGVVKDVR</sequence>
<organism evidence="1">
    <name type="scientific">bioreactor metagenome</name>
    <dbReference type="NCBI Taxonomy" id="1076179"/>
    <lineage>
        <taxon>unclassified sequences</taxon>
        <taxon>metagenomes</taxon>
        <taxon>ecological metagenomes</taxon>
    </lineage>
</organism>
<dbReference type="EMBL" id="VSSQ01116508">
    <property type="protein sequence ID" value="MPN51417.1"/>
    <property type="molecule type" value="Genomic_DNA"/>
</dbReference>
<dbReference type="AlphaFoldDB" id="A0A645IJG0"/>
<accession>A0A645IJG0</accession>
<evidence type="ECO:0000313" key="1">
    <source>
        <dbReference type="EMBL" id="MPN51417.1"/>
    </source>
</evidence>
<comment type="caution">
    <text evidence="1">The sequence shown here is derived from an EMBL/GenBank/DDBJ whole genome shotgun (WGS) entry which is preliminary data.</text>
</comment>
<dbReference type="AntiFam" id="ANF00187">
    <property type="entry name" value="Shadow ORF (opposite parA)"/>
</dbReference>
<gene>
    <name evidence="1" type="ORF">SDC9_199062</name>
</gene>